<dbReference type="InterPro" id="IPR007110">
    <property type="entry name" value="Ig-like_dom"/>
</dbReference>
<dbReference type="GO" id="GO:0050808">
    <property type="term" value="P:synapse organization"/>
    <property type="evidence" value="ECO:0007669"/>
    <property type="project" value="TreeGrafter"/>
</dbReference>
<name>A0A834IIY2_RHYFE</name>
<feature type="region of interest" description="Disordered" evidence="1">
    <location>
        <begin position="42"/>
        <end position="68"/>
    </location>
</feature>
<organism evidence="3 4">
    <name type="scientific">Rhynchophorus ferrugineus</name>
    <name type="common">Red palm weevil</name>
    <name type="synonym">Curculio ferrugineus</name>
    <dbReference type="NCBI Taxonomy" id="354439"/>
    <lineage>
        <taxon>Eukaryota</taxon>
        <taxon>Metazoa</taxon>
        <taxon>Ecdysozoa</taxon>
        <taxon>Arthropoda</taxon>
        <taxon>Hexapoda</taxon>
        <taxon>Insecta</taxon>
        <taxon>Pterygota</taxon>
        <taxon>Neoptera</taxon>
        <taxon>Endopterygota</taxon>
        <taxon>Coleoptera</taxon>
        <taxon>Polyphaga</taxon>
        <taxon>Cucujiformia</taxon>
        <taxon>Curculionidae</taxon>
        <taxon>Dryophthorinae</taxon>
        <taxon>Rhynchophorus</taxon>
    </lineage>
</organism>
<proteinExistence type="predicted"/>
<protein>
    <recommendedName>
        <fullName evidence="2">Ig-like domain-containing protein</fullName>
    </recommendedName>
</protein>
<dbReference type="InterPro" id="IPR013783">
    <property type="entry name" value="Ig-like_fold"/>
</dbReference>
<comment type="caution">
    <text evidence="3">The sequence shown here is derived from an EMBL/GenBank/DDBJ whole genome shotgun (WGS) entry which is preliminary data.</text>
</comment>
<evidence type="ECO:0000256" key="1">
    <source>
        <dbReference type="SAM" id="MobiDB-lite"/>
    </source>
</evidence>
<evidence type="ECO:0000259" key="2">
    <source>
        <dbReference type="PROSITE" id="PS50835"/>
    </source>
</evidence>
<dbReference type="InterPro" id="IPR036179">
    <property type="entry name" value="Ig-like_dom_sf"/>
</dbReference>
<evidence type="ECO:0000313" key="3">
    <source>
        <dbReference type="EMBL" id="KAF7278723.1"/>
    </source>
</evidence>
<gene>
    <name evidence="3" type="ORF">GWI33_008062</name>
</gene>
<evidence type="ECO:0000313" key="4">
    <source>
        <dbReference type="Proteomes" id="UP000625711"/>
    </source>
</evidence>
<dbReference type="SUPFAM" id="SSF48726">
    <property type="entry name" value="Immunoglobulin"/>
    <property type="match status" value="2"/>
</dbReference>
<sequence>MLTATGWDSLSRSKAGVRLPIEVTTLSGGSFFLIVDTNEEPGGFDPRKNRPATHLRKGQKAQRVQKQKLPKENNTVVVGMIGTTVIMKCDVGLNDVTVIWARHAKSVNETDAEILTVNTTTLVDDKRYLVTHDSEQKIWHLHIRYTKHKDKGIYECQVCNHPTFSIYVKLDLFEARAVILGPSVREVDRGFPIRLSCILNSTEHYRMKTPTYMFWYHDSRMINYDLKDGAVVREGRLGTELIFQRALPTHTGNYSCVPSNARQASVQVIVHYPGEQMPSTLALRSGRGTASRPPHPSSLTVLLALFAVTTPVYR</sequence>
<dbReference type="EMBL" id="JAACXV010000390">
    <property type="protein sequence ID" value="KAF7278723.1"/>
    <property type="molecule type" value="Genomic_DNA"/>
</dbReference>
<dbReference type="AlphaFoldDB" id="A0A834IIY2"/>
<reference evidence="3" key="1">
    <citation type="submission" date="2020-08" db="EMBL/GenBank/DDBJ databases">
        <title>Genome sequencing and assembly of the red palm weevil Rhynchophorus ferrugineus.</title>
        <authorList>
            <person name="Dias G.B."/>
            <person name="Bergman C.M."/>
            <person name="Manee M."/>
        </authorList>
    </citation>
    <scope>NUCLEOTIDE SEQUENCE</scope>
    <source>
        <strain evidence="3">AA-2017</strain>
        <tissue evidence="3">Whole larva</tissue>
    </source>
</reference>
<dbReference type="OrthoDB" id="190835at2759"/>
<dbReference type="PANTHER" id="PTHR23279">
    <property type="entry name" value="DEFECTIVE PROBOSCIS EXTENSION RESPONSE DPR -RELATED"/>
    <property type="match status" value="1"/>
</dbReference>
<dbReference type="InterPro" id="IPR037448">
    <property type="entry name" value="Zig-8"/>
</dbReference>
<dbReference type="PANTHER" id="PTHR23279:SF37">
    <property type="entry name" value="DEFECTIVE PROBOSCIS EXTENSION RESPONSE 13, ISOFORM B"/>
    <property type="match status" value="1"/>
</dbReference>
<feature type="domain" description="Ig-like" evidence="2">
    <location>
        <begin position="70"/>
        <end position="158"/>
    </location>
</feature>
<dbReference type="InterPro" id="IPR003599">
    <property type="entry name" value="Ig_sub"/>
</dbReference>
<feature type="domain" description="Ig-like" evidence="2">
    <location>
        <begin position="162"/>
        <end position="267"/>
    </location>
</feature>
<dbReference type="Gene3D" id="2.60.40.10">
    <property type="entry name" value="Immunoglobulins"/>
    <property type="match status" value="2"/>
</dbReference>
<dbReference type="Proteomes" id="UP000625711">
    <property type="component" value="Unassembled WGS sequence"/>
</dbReference>
<feature type="compositionally biased region" description="Basic residues" evidence="1">
    <location>
        <begin position="49"/>
        <end position="68"/>
    </location>
</feature>
<dbReference type="InterPro" id="IPR013106">
    <property type="entry name" value="Ig_V-set"/>
</dbReference>
<keyword evidence="4" id="KW-1185">Reference proteome</keyword>
<dbReference type="PROSITE" id="PS50835">
    <property type="entry name" value="IG_LIKE"/>
    <property type="match status" value="2"/>
</dbReference>
<dbReference type="SMART" id="SM00409">
    <property type="entry name" value="IG"/>
    <property type="match status" value="2"/>
</dbReference>
<dbReference type="GO" id="GO:0032589">
    <property type="term" value="C:neuron projection membrane"/>
    <property type="evidence" value="ECO:0007669"/>
    <property type="project" value="TreeGrafter"/>
</dbReference>
<dbReference type="Pfam" id="PF07686">
    <property type="entry name" value="V-set"/>
    <property type="match status" value="1"/>
</dbReference>
<accession>A0A834IIY2</accession>